<evidence type="ECO:0000259" key="2">
    <source>
        <dbReference type="Pfam" id="PF03972"/>
    </source>
</evidence>
<evidence type="ECO:0000313" key="5">
    <source>
        <dbReference type="Proteomes" id="UP000247810"/>
    </source>
</evidence>
<gene>
    <name evidence="4" type="ORF">BO71DRAFT_179655</name>
</gene>
<dbReference type="STRING" id="1448320.A0A319DHE3"/>
<dbReference type="Proteomes" id="UP000247810">
    <property type="component" value="Unassembled WGS sequence"/>
</dbReference>
<name>A0A319DHE3_9EURO</name>
<dbReference type="InterPro" id="IPR045337">
    <property type="entry name" value="MmgE_PrpD_C"/>
</dbReference>
<dbReference type="PANTHER" id="PTHR16943:SF15">
    <property type="entry name" value="DEHYDRATASE (PRPD), PUTATIVE-RELATED"/>
    <property type="match status" value="1"/>
</dbReference>
<dbReference type="EMBL" id="KZ826219">
    <property type="protein sequence ID" value="PYH87538.1"/>
    <property type="molecule type" value="Genomic_DNA"/>
</dbReference>
<evidence type="ECO:0000256" key="1">
    <source>
        <dbReference type="ARBA" id="ARBA00006174"/>
    </source>
</evidence>
<evidence type="ECO:0000313" key="4">
    <source>
        <dbReference type="EMBL" id="PYH87538.1"/>
    </source>
</evidence>
<proteinExistence type="inferred from homology"/>
<reference evidence="4 5" key="1">
    <citation type="submission" date="2018-02" db="EMBL/GenBank/DDBJ databases">
        <title>The genomes of Aspergillus section Nigri reveals drivers in fungal speciation.</title>
        <authorList>
            <consortium name="DOE Joint Genome Institute"/>
            <person name="Vesth T.C."/>
            <person name="Nybo J."/>
            <person name="Theobald S."/>
            <person name="Brandl J."/>
            <person name="Frisvad J.C."/>
            <person name="Nielsen K.F."/>
            <person name="Lyhne E.K."/>
            <person name="Kogle M.E."/>
            <person name="Kuo A."/>
            <person name="Riley R."/>
            <person name="Clum A."/>
            <person name="Nolan M."/>
            <person name="Lipzen A."/>
            <person name="Salamov A."/>
            <person name="Henrissat B."/>
            <person name="Wiebenga A."/>
            <person name="De vries R.P."/>
            <person name="Grigoriev I.V."/>
            <person name="Mortensen U.H."/>
            <person name="Andersen M.R."/>
            <person name="Baker S.E."/>
        </authorList>
    </citation>
    <scope>NUCLEOTIDE SEQUENCE [LARGE SCALE GENOMIC DNA]</scope>
    <source>
        <strain evidence="4 5">CBS 707.79</strain>
    </source>
</reference>
<dbReference type="GO" id="GO:0016829">
    <property type="term" value="F:lyase activity"/>
    <property type="evidence" value="ECO:0007669"/>
    <property type="project" value="InterPro"/>
</dbReference>
<dbReference type="InterPro" id="IPR042188">
    <property type="entry name" value="MmgE/PrpD_sf_2"/>
</dbReference>
<feature type="domain" description="MmgE/PrpD N-terminal" evidence="2">
    <location>
        <begin position="2"/>
        <end position="128"/>
    </location>
</feature>
<dbReference type="Pfam" id="PF03972">
    <property type="entry name" value="MmgE_PrpD_N"/>
    <property type="match status" value="1"/>
</dbReference>
<feature type="domain" description="MmgE/PrpD C-terminal" evidence="3">
    <location>
        <begin position="148"/>
        <end position="324"/>
    </location>
</feature>
<dbReference type="InterPro" id="IPR036148">
    <property type="entry name" value="MmgE/PrpD_sf"/>
</dbReference>
<dbReference type="Gene3D" id="3.30.1330.120">
    <property type="entry name" value="2-methylcitrate dehydratase PrpD"/>
    <property type="match status" value="1"/>
</dbReference>
<dbReference type="PANTHER" id="PTHR16943">
    <property type="entry name" value="2-METHYLCITRATE DEHYDRATASE-RELATED"/>
    <property type="match status" value="1"/>
</dbReference>
<keyword evidence="5" id="KW-1185">Reference proteome</keyword>
<dbReference type="Gene3D" id="1.10.4100.10">
    <property type="entry name" value="2-methylcitrate dehydratase PrpD"/>
    <property type="match status" value="1"/>
</dbReference>
<dbReference type="Pfam" id="PF19305">
    <property type="entry name" value="MmgE_PrpD_C"/>
    <property type="match status" value="1"/>
</dbReference>
<comment type="similarity">
    <text evidence="1">Belongs to the PrpD family.</text>
</comment>
<dbReference type="InterPro" id="IPR005656">
    <property type="entry name" value="MmgE_PrpD"/>
</dbReference>
<dbReference type="InterPro" id="IPR045336">
    <property type="entry name" value="MmgE_PrpD_N"/>
</dbReference>
<accession>A0A319DHE3</accession>
<evidence type="ECO:0000259" key="3">
    <source>
        <dbReference type="Pfam" id="PF19305"/>
    </source>
</evidence>
<dbReference type="VEuPathDB" id="FungiDB:BO71DRAFT_179655"/>
<dbReference type="AlphaFoldDB" id="A0A319DHE3"/>
<dbReference type="OrthoDB" id="10055203at2759"/>
<protein>
    <submittedName>
        <fullName evidence="4">2-methylcitrate dehydratase PrpD</fullName>
    </submittedName>
</protein>
<dbReference type="GO" id="GO:0005739">
    <property type="term" value="C:mitochondrion"/>
    <property type="evidence" value="ECO:0007669"/>
    <property type="project" value="TreeGrafter"/>
</dbReference>
<organism evidence="4 5">
    <name type="scientific">Aspergillus ellipticus CBS 707.79</name>
    <dbReference type="NCBI Taxonomy" id="1448320"/>
    <lineage>
        <taxon>Eukaryota</taxon>
        <taxon>Fungi</taxon>
        <taxon>Dikarya</taxon>
        <taxon>Ascomycota</taxon>
        <taxon>Pezizomycotina</taxon>
        <taxon>Eurotiomycetes</taxon>
        <taxon>Eurotiomycetidae</taxon>
        <taxon>Eurotiales</taxon>
        <taxon>Aspergillaceae</taxon>
        <taxon>Aspergillus</taxon>
        <taxon>Aspergillus subgen. Circumdati</taxon>
    </lineage>
</organism>
<dbReference type="InterPro" id="IPR042183">
    <property type="entry name" value="MmgE/PrpD_sf_1"/>
</dbReference>
<dbReference type="SUPFAM" id="SSF103378">
    <property type="entry name" value="2-methylcitrate dehydratase PrpD"/>
    <property type="match status" value="1"/>
</dbReference>
<sequence length="344" mass="37781">MRHVLTALIKAYEIQGVFQIKNAFNKVGLDHTILVKIGATAVCAWLLDLPRGQALSAVSHAWMDGHPLRVYRQAPNTGPRKGWAAGDACMRAVHLALLAKAGQPGAETVLTTPRWGFYDVLFQGRAFELPQAFGTWVIETVLFKVNTAEGHGMTAVEAALEVAGVLKEKGLDPVKDIQSIHAKTQAAGMTIINKQGGLHNAADRDHCLRYMVAVVLLKGAQVETADYQDDSPWAADERVDVLRGKITMSEEKKFTEDYHDMKVRSVANSLTVTLVDGTVLPEVLVEYPLGHVKRVETTREVLAKAERNLGLRLEGERVRAILDAVEGDGFMDLKADEFVDFFAL</sequence>